<comment type="caution">
    <text evidence="3">The sequence shown here is derived from an EMBL/GenBank/DDBJ whole genome shotgun (WGS) entry which is preliminary data.</text>
</comment>
<evidence type="ECO:0000256" key="1">
    <source>
        <dbReference type="SAM" id="MobiDB-lite"/>
    </source>
</evidence>
<organism evidence="3 4">
    <name type="scientific">Cellvibrio fibrivorans</name>
    <dbReference type="NCBI Taxonomy" id="126350"/>
    <lineage>
        <taxon>Bacteria</taxon>
        <taxon>Pseudomonadati</taxon>
        <taxon>Pseudomonadota</taxon>
        <taxon>Gammaproteobacteria</taxon>
        <taxon>Cellvibrionales</taxon>
        <taxon>Cellvibrionaceae</taxon>
        <taxon>Cellvibrio</taxon>
    </lineage>
</organism>
<sequence>MNTIQLCSTFQLRSGLLLIALLATLAGCGSGSGSKTETNPNTNPGNGGGDDFSYKGSNPASTADITKFQNNLWINIARESRCGGCHTQGKQAPEFARGDDINLAYAAVIDNGLVSLGNPAQSRLVTKVAAGHNCWLADPVACGDIMTTWITAWAGNTGTTANSVVLTPPAEKDLSSSKVFPDSPAAFSTTVYPVLTEYCAQCHSESAITRQQPYFASSRVEAAYEAAKTRMRLDNPAASRFVQRLSFDGHNCWSNCSQDAAEMQAAITAFADTIVPITVDPDLVISKAVGLSDAFVVTSGGRIDTDIIAKYEFKTGKGSIAYDTAGVDPVANLNLIGNVGWSSAWGLKFKDTGKAQASTGDSRKFYDLLRAAGEYSIEAWVIPDNVVQGDNDNNPARIVTYSGSNTTRNFTLGQYEYNYSFLNRTSMSDENGLDELATAANKEILQASLQHVVVTFDPIRGRRIYVNGEFTGDTDPDAGAVLKDWDSSFALAIGNDVSNNRPWAGSIRFLAIHKRAMSAGDIKTNFDVGVGAKYLLLFNVSELVGTPLSFIVFDVQQFDDYAYLFSSPFFTNLGDQKITGEVDLKGLRIGVNGTEAPVGQVFANLDTKISAAQMVEGRQTLSTLGTIVEMKQGPDQDQFFLTFDQIGSNTYSRAEVVVPPPATPADIPGQAHIGLRNFAEINATLAAMTGVSKTTPAVKTTYTKVEQQLPTLTNIEGFLAAQQMGVTQLAVAYCNALVNDTSLRTSYFSGFNFGAGAGTAFDATGRSQIIDPLLKNLLASDIASGGALSNQANPAEIRAELNQLIDRMTACAANNSCTSNRTATTVKATCAAAMGSAVMLLQ</sequence>
<dbReference type="SUPFAM" id="SSF49899">
    <property type="entry name" value="Concanavalin A-like lectins/glucanases"/>
    <property type="match status" value="1"/>
</dbReference>
<accession>A0ABU1USU8</accession>
<dbReference type="InterPro" id="IPR013320">
    <property type="entry name" value="ConA-like_dom_sf"/>
</dbReference>
<name>A0ABU1USU8_9GAMM</name>
<proteinExistence type="predicted"/>
<keyword evidence="4" id="KW-1185">Reference proteome</keyword>
<feature type="chain" id="PRO_5045842876" description="ATPase" evidence="2">
    <location>
        <begin position="27"/>
        <end position="842"/>
    </location>
</feature>
<dbReference type="Gene3D" id="2.60.120.200">
    <property type="match status" value="1"/>
</dbReference>
<dbReference type="Pfam" id="PF13385">
    <property type="entry name" value="Laminin_G_3"/>
    <property type="match status" value="1"/>
</dbReference>
<evidence type="ECO:0000313" key="4">
    <source>
        <dbReference type="Proteomes" id="UP001253595"/>
    </source>
</evidence>
<dbReference type="EMBL" id="JAVDVX010000001">
    <property type="protein sequence ID" value="MDR7088259.1"/>
    <property type="molecule type" value="Genomic_DNA"/>
</dbReference>
<evidence type="ECO:0008006" key="5">
    <source>
        <dbReference type="Google" id="ProtNLM"/>
    </source>
</evidence>
<feature type="region of interest" description="Disordered" evidence="1">
    <location>
        <begin position="31"/>
        <end position="54"/>
    </location>
</feature>
<reference evidence="3 4" key="1">
    <citation type="submission" date="2023-07" db="EMBL/GenBank/DDBJ databases">
        <title>Sorghum-associated microbial communities from plants grown in Nebraska, USA.</title>
        <authorList>
            <person name="Schachtman D."/>
        </authorList>
    </citation>
    <scope>NUCLEOTIDE SEQUENCE [LARGE SCALE GENOMIC DNA]</scope>
    <source>
        <strain evidence="3 4">BE190</strain>
    </source>
</reference>
<keyword evidence="2" id="KW-0732">Signal</keyword>
<dbReference type="Proteomes" id="UP001253595">
    <property type="component" value="Unassembled WGS sequence"/>
</dbReference>
<feature type="signal peptide" evidence="2">
    <location>
        <begin position="1"/>
        <end position="26"/>
    </location>
</feature>
<evidence type="ECO:0000256" key="2">
    <source>
        <dbReference type="SAM" id="SignalP"/>
    </source>
</evidence>
<protein>
    <recommendedName>
        <fullName evidence="5">ATPase</fullName>
    </recommendedName>
</protein>
<gene>
    <name evidence="3" type="ORF">J2X05_000262</name>
</gene>
<evidence type="ECO:0000313" key="3">
    <source>
        <dbReference type="EMBL" id="MDR7088259.1"/>
    </source>
</evidence>